<keyword evidence="3" id="KW-1185">Reference proteome</keyword>
<accession>A0ABV2SY59</accession>
<keyword evidence="1" id="KW-0732">Signal</keyword>
<dbReference type="EMBL" id="JBEXAE010000015">
    <property type="protein sequence ID" value="MET6992093.1"/>
    <property type="molecule type" value="Genomic_DNA"/>
</dbReference>
<dbReference type="Proteomes" id="UP001549799">
    <property type="component" value="Unassembled WGS sequence"/>
</dbReference>
<organism evidence="2 3">
    <name type="scientific">Sediminicola arcticus</name>
    <dbReference type="NCBI Taxonomy" id="1574308"/>
    <lineage>
        <taxon>Bacteria</taxon>
        <taxon>Pseudomonadati</taxon>
        <taxon>Bacteroidota</taxon>
        <taxon>Flavobacteriia</taxon>
        <taxon>Flavobacteriales</taxon>
        <taxon>Flavobacteriaceae</taxon>
        <taxon>Sediminicola</taxon>
    </lineage>
</organism>
<dbReference type="Pfam" id="PF14121">
    <property type="entry name" value="Porin_10"/>
    <property type="match status" value="1"/>
</dbReference>
<reference evidence="2 3" key="1">
    <citation type="submission" date="2024-07" db="EMBL/GenBank/DDBJ databases">
        <title>The genome sequence of type strain Sediminicola arcticus GDMCC 1.2805.</title>
        <authorList>
            <person name="Liu Y."/>
        </authorList>
    </citation>
    <scope>NUCLEOTIDE SEQUENCE [LARGE SCALE GENOMIC DNA]</scope>
    <source>
        <strain evidence="2 3">GDMCC 1.2805</strain>
    </source>
</reference>
<evidence type="ECO:0000313" key="3">
    <source>
        <dbReference type="Proteomes" id="UP001549799"/>
    </source>
</evidence>
<proteinExistence type="predicted"/>
<feature type="signal peptide" evidence="1">
    <location>
        <begin position="1"/>
        <end position="18"/>
    </location>
</feature>
<dbReference type="RefSeq" id="WP_354616635.1">
    <property type="nucleotide sequence ID" value="NZ_JBEXAE010000015.1"/>
</dbReference>
<evidence type="ECO:0000313" key="2">
    <source>
        <dbReference type="EMBL" id="MET6992093.1"/>
    </source>
</evidence>
<evidence type="ECO:0000256" key="1">
    <source>
        <dbReference type="SAM" id="SignalP"/>
    </source>
</evidence>
<feature type="chain" id="PRO_5045414617" evidence="1">
    <location>
        <begin position="19"/>
        <end position="664"/>
    </location>
</feature>
<protein>
    <submittedName>
        <fullName evidence="2">Porin</fullName>
    </submittedName>
</protein>
<comment type="caution">
    <text evidence="2">The sequence shown here is derived from an EMBL/GenBank/DDBJ whole genome shotgun (WGS) entry which is preliminary data.</text>
</comment>
<dbReference type="InterPro" id="IPR025631">
    <property type="entry name" value="Porin_10"/>
</dbReference>
<sequence length="664" mass="76106">MRYLVALLFICNSSLFFAQDKSSVNDSVKKMPTVTKEQKFKTFSKDKIKEEEKIGIKDYKIISYARDTTYLDTTISIEKEYKYNFLRKDDFELMPFSNIGQPYNSLGVTMKPNTLYPSIGAKAKHFNYMEVQDINYYRVPTPMTELMFKTTLEQGQLLDALLTFNMSPRLNISLAYKGFRSLGKYQFEEAESGNFRSTATYETKSGRYRLRAHIAAQDILAEENGGLSNKEVQFESGVDRFKDRSRLDVNFTNANNKVLGKRYFFDHQYDVFKKVGDTSKTKSNYLTLGHEFNYETKYYQFSQGTQDAFFGDAFVSEITDKANLKTMYNQGYVELGNRTLGILKGNVALYNYNYFFDSRLITATGEEIANQLKGEQITVGANYEKTIGGFNLNGGIDYGVSGELTGSIINAAASYQLKSGVKATFAINSSSKMPNFNYLLYQSDYVNYNWQNNQAFDKERVNGLLLGLDSKLLGSLSAAYNSIDNYTYFTSIASQEQVDAGQENAAVRPFQEGNSVGYLKVKYSKEFKLGNFALNNTLMYQQVDQTNNVLNVPQLVTRNTLYFSKDVFDRAMHLQTGVTFKYFTAYNMDAYNPLLGEFYIQNREELGGYPMLDFFINAKVKQTRIFLKAEHFNSSFSGFNFYSAPNYPYRDFVIRFGLVWNFFS</sequence>
<name>A0ABV2SY59_9FLAO</name>
<gene>
    <name evidence="2" type="ORF">ABXZ36_15705</name>
</gene>